<dbReference type="InterPro" id="IPR000889">
    <property type="entry name" value="Glutathione_peroxidase"/>
</dbReference>
<dbReference type="PRINTS" id="PR01011">
    <property type="entry name" value="GLUTPROXDASE"/>
</dbReference>
<dbReference type="CDD" id="cd00340">
    <property type="entry name" value="GSH_Peroxidase"/>
    <property type="match status" value="1"/>
</dbReference>
<evidence type="ECO:0000256" key="3">
    <source>
        <dbReference type="ARBA" id="ARBA00023002"/>
    </source>
</evidence>
<evidence type="ECO:0000313" key="4">
    <source>
        <dbReference type="EMBL" id="CAB4604594.1"/>
    </source>
</evidence>
<accession>A0A6J6GZX2</accession>
<dbReference type="PANTHER" id="PTHR11592">
    <property type="entry name" value="GLUTATHIONE PEROXIDASE"/>
    <property type="match status" value="1"/>
</dbReference>
<dbReference type="Gene3D" id="3.40.30.10">
    <property type="entry name" value="Glutaredoxin"/>
    <property type="match status" value="1"/>
</dbReference>
<dbReference type="Pfam" id="PF00255">
    <property type="entry name" value="GSHPx"/>
    <property type="match status" value="1"/>
</dbReference>
<sequence>MDLNSIELTTITGEKTTFKDLSGKVTLVVNVASKCGLTPQYEALETLYEKYKDEGLVVLGMPSNTFLQELGKDSDIQTFCSTNFGVKFPMTEKVAVNGPRRHPLYKKLTTVKDEAGLAGPVMWNFEKFLVLPDGSVKRFRPTTKPDDPRITGLIEVNL</sequence>
<keyword evidence="3" id="KW-0560">Oxidoreductase</keyword>
<organism evidence="4">
    <name type="scientific">freshwater metagenome</name>
    <dbReference type="NCBI Taxonomy" id="449393"/>
    <lineage>
        <taxon>unclassified sequences</taxon>
        <taxon>metagenomes</taxon>
        <taxon>ecological metagenomes</taxon>
    </lineage>
</organism>
<comment type="similarity">
    <text evidence="1">Belongs to the glutathione peroxidase family.</text>
</comment>
<proteinExistence type="inferred from homology"/>
<dbReference type="AlphaFoldDB" id="A0A6J6GZX2"/>
<evidence type="ECO:0000256" key="1">
    <source>
        <dbReference type="ARBA" id="ARBA00006926"/>
    </source>
</evidence>
<dbReference type="SUPFAM" id="SSF52833">
    <property type="entry name" value="Thioredoxin-like"/>
    <property type="match status" value="1"/>
</dbReference>
<dbReference type="GO" id="GO:0034599">
    <property type="term" value="P:cellular response to oxidative stress"/>
    <property type="evidence" value="ECO:0007669"/>
    <property type="project" value="TreeGrafter"/>
</dbReference>
<name>A0A6J6GZX2_9ZZZZ</name>
<gene>
    <name evidence="4" type="ORF">UFOPK1843_00416</name>
</gene>
<dbReference type="PIRSF" id="PIRSF000303">
    <property type="entry name" value="Glutathion_perox"/>
    <property type="match status" value="1"/>
</dbReference>
<keyword evidence="2" id="KW-0575">Peroxidase</keyword>
<dbReference type="PANTHER" id="PTHR11592:SF40">
    <property type="entry name" value="THIOREDOXIN_GLUTATHIONE PEROXIDASE BTUE"/>
    <property type="match status" value="1"/>
</dbReference>
<evidence type="ECO:0000256" key="2">
    <source>
        <dbReference type="ARBA" id="ARBA00022559"/>
    </source>
</evidence>
<protein>
    <submittedName>
        <fullName evidence="4">Unannotated protein</fullName>
    </submittedName>
</protein>
<dbReference type="PROSITE" id="PS51355">
    <property type="entry name" value="GLUTATHIONE_PEROXID_3"/>
    <property type="match status" value="1"/>
</dbReference>
<dbReference type="InterPro" id="IPR036249">
    <property type="entry name" value="Thioredoxin-like_sf"/>
</dbReference>
<reference evidence="4" key="1">
    <citation type="submission" date="2020-05" db="EMBL/GenBank/DDBJ databases">
        <authorList>
            <person name="Chiriac C."/>
            <person name="Salcher M."/>
            <person name="Ghai R."/>
            <person name="Kavagutti S V."/>
        </authorList>
    </citation>
    <scope>NUCLEOTIDE SEQUENCE</scope>
</reference>
<dbReference type="EMBL" id="CAEZUR010000023">
    <property type="protein sequence ID" value="CAB4604594.1"/>
    <property type="molecule type" value="Genomic_DNA"/>
</dbReference>
<dbReference type="GO" id="GO:0004601">
    <property type="term" value="F:peroxidase activity"/>
    <property type="evidence" value="ECO:0007669"/>
    <property type="project" value="UniProtKB-KW"/>
</dbReference>